<dbReference type="RefSeq" id="WP_154570722.1">
    <property type="nucleotide sequence ID" value="NZ_VWSJ01000012.1"/>
</dbReference>
<organism evidence="1 2">
    <name type="scientific">Campylobacter portucalensis</name>
    <dbReference type="NCBI Taxonomy" id="2608384"/>
    <lineage>
        <taxon>Bacteria</taxon>
        <taxon>Pseudomonadati</taxon>
        <taxon>Campylobacterota</taxon>
        <taxon>Epsilonproteobacteria</taxon>
        <taxon>Campylobacterales</taxon>
        <taxon>Campylobacteraceae</taxon>
        <taxon>Campylobacter</taxon>
    </lineage>
</organism>
<accession>A0A6L5WHA8</accession>
<reference evidence="1 2" key="2">
    <citation type="submission" date="2020-03" db="EMBL/GenBank/DDBJ databases">
        <title>Campylobacter portucalensis sp. nov., a new species of Campylobacter isolated from the reproductive tract of bulls.</title>
        <authorList>
            <person name="Silva M.F."/>
            <person name="Pereira G."/>
            <person name="Carneiro C."/>
            <person name="Hemphill A."/>
            <person name="Mateus L."/>
            <person name="Lopes-Da-Costa L."/>
            <person name="Silva E."/>
        </authorList>
    </citation>
    <scope>NUCLEOTIDE SEQUENCE [LARGE SCALE GENOMIC DNA]</scope>
    <source>
        <strain evidence="1 2">FMV-PI01</strain>
    </source>
</reference>
<evidence type="ECO:0000313" key="2">
    <source>
        <dbReference type="Proteomes" id="UP000476338"/>
    </source>
</evidence>
<gene>
    <name evidence="1" type="ORF">F1B92_04545</name>
</gene>
<name>A0A6L5WHA8_9BACT</name>
<keyword evidence="2" id="KW-1185">Reference proteome</keyword>
<protein>
    <submittedName>
        <fullName evidence="1">Uncharacterized protein</fullName>
    </submittedName>
</protein>
<proteinExistence type="predicted"/>
<reference evidence="1 2" key="1">
    <citation type="submission" date="2019-09" db="EMBL/GenBank/DDBJ databases">
        <authorList>
            <person name="Silva M."/>
            <person name="Pereira G."/>
            <person name="Lopes-Da-Costa L."/>
            <person name="Silva E."/>
        </authorList>
    </citation>
    <scope>NUCLEOTIDE SEQUENCE [LARGE SCALE GENOMIC DNA]</scope>
    <source>
        <strain evidence="1 2">FMV-PI01</strain>
    </source>
</reference>
<evidence type="ECO:0000313" key="1">
    <source>
        <dbReference type="EMBL" id="MSN96449.1"/>
    </source>
</evidence>
<dbReference type="Proteomes" id="UP000476338">
    <property type="component" value="Unassembled WGS sequence"/>
</dbReference>
<sequence>MDSFRGEFVSTELAMFRAIKAYKKAYALNFIKKGKAYFKTKKEVREFIKESFRGEDLFSGGDGTPYIEGVIICVDKDGDLRNKFIVNENGVYKRLDSIDEDRVYEFLFKNQHRIGKINLMSVEKKEIESEVKKDCEVLPQKADERIIQIMNKITKVIK</sequence>
<dbReference type="AlphaFoldDB" id="A0A6L5WHA8"/>
<comment type="caution">
    <text evidence="1">The sequence shown here is derived from an EMBL/GenBank/DDBJ whole genome shotgun (WGS) entry which is preliminary data.</text>
</comment>
<dbReference type="EMBL" id="VWSJ01000012">
    <property type="protein sequence ID" value="MSN96449.1"/>
    <property type="molecule type" value="Genomic_DNA"/>
</dbReference>